<dbReference type="PANTHER" id="PTHR44019">
    <property type="entry name" value="WD REPEAT-CONTAINING PROTEIN 55"/>
    <property type="match status" value="1"/>
</dbReference>
<evidence type="ECO:0000256" key="1">
    <source>
        <dbReference type="ARBA" id="ARBA00004123"/>
    </source>
</evidence>
<keyword evidence="3" id="KW-0677">Repeat</keyword>
<feature type="compositionally biased region" description="Acidic residues" evidence="6">
    <location>
        <begin position="336"/>
        <end position="349"/>
    </location>
</feature>
<keyword evidence="5" id="KW-0217">Developmental protein</keyword>
<dbReference type="AlphaFoldDB" id="A0A8J6C4A9"/>
<gene>
    <name evidence="7" type="ORF">GUJ93_ZPchr0013g34030</name>
</gene>
<feature type="compositionally biased region" description="Low complexity" evidence="6">
    <location>
        <begin position="350"/>
        <end position="367"/>
    </location>
</feature>
<evidence type="ECO:0000313" key="7">
    <source>
        <dbReference type="EMBL" id="KAG8099178.1"/>
    </source>
</evidence>
<dbReference type="EMBL" id="JAAALK010000079">
    <property type="protein sequence ID" value="KAG8099178.1"/>
    <property type="molecule type" value="Genomic_DNA"/>
</dbReference>
<dbReference type="InterPro" id="IPR001680">
    <property type="entry name" value="WD40_rpt"/>
</dbReference>
<feature type="region of interest" description="Disordered" evidence="6">
    <location>
        <begin position="326"/>
        <end position="379"/>
    </location>
</feature>
<evidence type="ECO:0000256" key="5">
    <source>
        <dbReference type="PIRNR" id="PIRNR038169"/>
    </source>
</evidence>
<protein>
    <recommendedName>
        <fullName evidence="5">WD repeat-containing protein 55</fullName>
    </recommendedName>
</protein>
<comment type="subcellular location">
    <subcellularLocation>
        <location evidence="1 5">Nucleus</location>
    </subcellularLocation>
</comment>
<proteinExistence type="inferred from homology"/>
<comment type="similarity">
    <text evidence="5">Belongs to the WD repeat WDR55 family.</text>
</comment>
<dbReference type="Proteomes" id="UP000729402">
    <property type="component" value="Unassembled WGS sequence"/>
</dbReference>
<keyword evidence="4 5" id="KW-0539">Nucleus</keyword>
<keyword evidence="8" id="KW-1185">Reference proteome</keyword>
<reference evidence="7" key="1">
    <citation type="journal article" date="2021" name="bioRxiv">
        <title>Whole Genome Assembly and Annotation of Northern Wild Rice, Zizania palustris L., Supports a Whole Genome Duplication in the Zizania Genus.</title>
        <authorList>
            <person name="Haas M."/>
            <person name="Kono T."/>
            <person name="Macchietto M."/>
            <person name="Millas R."/>
            <person name="McGilp L."/>
            <person name="Shao M."/>
            <person name="Duquette J."/>
            <person name="Hirsch C.N."/>
            <person name="Kimball J."/>
        </authorList>
    </citation>
    <scope>NUCLEOTIDE SEQUENCE</scope>
    <source>
        <tissue evidence="7">Fresh leaf tissue</tissue>
    </source>
</reference>
<dbReference type="Pfam" id="PF24796">
    <property type="entry name" value="WDR55"/>
    <property type="match status" value="1"/>
</dbReference>
<dbReference type="PANTHER" id="PTHR44019:SF20">
    <property type="entry name" value="WD REPEAT-CONTAINING PROTEIN 55"/>
    <property type="match status" value="1"/>
</dbReference>
<dbReference type="SMART" id="SM00320">
    <property type="entry name" value="WD40"/>
    <property type="match status" value="6"/>
</dbReference>
<dbReference type="InterPro" id="IPR050505">
    <property type="entry name" value="WDR55/POC1"/>
</dbReference>
<evidence type="ECO:0000313" key="8">
    <source>
        <dbReference type="Proteomes" id="UP000729402"/>
    </source>
</evidence>
<dbReference type="PIRSF" id="PIRSF038169">
    <property type="entry name" value="WD_repeat_p55"/>
    <property type="match status" value="1"/>
</dbReference>
<feature type="compositionally biased region" description="Polar residues" evidence="6">
    <location>
        <begin position="368"/>
        <end position="379"/>
    </location>
</feature>
<dbReference type="OrthoDB" id="2288928at2759"/>
<comment type="caution">
    <text evidence="7">The sequence shown here is derived from an EMBL/GenBank/DDBJ whole genome shotgun (WGS) entry which is preliminary data.</text>
</comment>
<dbReference type="InterPro" id="IPR017422">
    <property type="entry name" value="WDR55"/>
</dbReference>
<evidence type="ECO:0000256" key="3">
    <source>
        <dbReference type="ARBA" id="ARBA00022737"/>
    </source>
</evidence>
<name>A0A8J6C4A9_ZIZPA</name>
<organism evidence="7 8">
    <name type="scientific">Zizania palustris</name>
    <name type="common">Northern wild rice</name>
    <dbReference type="NCBI Taxonomy" id="103762"/>
    <lineage>
        <taxon>Eukaryota</taxon>
        <taxon>Viridiplantae</taxon>
        <taxon>Streptophyta</taxon>
        <taxon>Embryophyta</taxon>
        <taxon>Tracheophyta</taxon>
        <taxon>Spermatophyta</taxon>
        <taxon>Magnoliopsida</taxon>
        <taxon>Liliopsida</taxon>
        <taxon>Poales</taxon>
        <taxon>Poaceae</taxon>
        <taxon>BOP clade</taxon>
        <taxon>Oryzoideae</taxon>
        <taxon>Oryzeae</taxon>
        <taxon>Zizaniinae</taxon>
        <taxon>Zizania</taxon>
    </lineage>
</organism>
<reference evidence="7" key="2">
    <citation type="submission" date="2021-02" db="EMBL/GenBank/DDBJ databases">
        <authorList>
            <person name="Kimball J.A."/>
            <person name="Haas M.W."/>
            <person name="Macchietto M."/>
            <person name="Kono T."/>
            <person name="Duquette J."/>
            <person name="Shao M."/>
        </authorList>
    </citation>
    <scope>NUCLEOTIDE SEQUENCE</scope>
    <source>
        <tissue evidence="7">Fresh leaf tissue</tissue>
    </source>
</reference>
<evidence type="ECO:0000256" key="4">
    <source>
        <dbReference type="ARBA" id="ARBA00023242"/>
    </source>
</evidence>
<dbReference type="Pfam" id="PF00400">
    <property type="entry name" value="WD40"/>
    <property type="match status" value="1"/>
</dbReference>
<evidence type="ECO:0000256" key="2">
    <source>
        <dbReference type="ARBA" id="ARBA00022574"/>
    </source>
</evidence>
<dbReference type="FunFam" id="2.130.10.10:FF:000516">
    <property type="entry name" value="WD repeat-containing protein 55-like"/>
    <property type="match status" value="1"/>
</dbReference>
<keyword evidence="2 5" id="KW-0853">WD repeat</keyword>
<accession>A0A8J6C4A9</accession>
<sequence>MEALHEEMPFDLDFHPSSPLVATSLITGELNLFRYAAESPPERLFVAKAHKESCRAVRFVESGKVILTGSADCSILASDVETGKPIARLEDAHENGINRLVSLTETTVASGDDEGCIKVWDTRERSCCNSFHCHEDYISDMTYVSDSNQILATSGDGTLSVNNLRRNKVKSQSEFSEDELLSVVVMKNGKKVVCGTPSGALLLYSWGFFKDCSDRFLGHAQSVDTMLKLDEETLISGASDGVIRLVGILPNRIIQPLAEHSEYPIEALGMFQPFAALSRFKNHMFSLVTYLCNAAFSNDRKYLGSISHDKMLKLWDLQELLNGQQAVHDDKLGEPNSDDSDDDGMDVDMDPSSSKGSRSTKTSKGQSLGRTTSDFLADL</sequence>
<evidence type="ECO:0000256" key="6">
    <source>
        <dbReference type="SAM" id="MobiDB-lite"/>
    </source>
</evidence>